<evidence type="ECO:0000313" key="10">
    <source>
        <dbReference type="EMBL" id="CEK59161.1"/>
    </source>
</evidence>
<dbReference type="GO" id="GO:0035721">
    <property type="term" value="P:intraciliary retrograde transport"/>
    <property type="evidence" value="ECO:0007669"/>
    <property type="project" value="TreeGrafter"/>
</dbReference>
<dbReference type="InterPro" id="IPR039857">
    <property type="entry name" value="Ift122/121"/>
</dbReference>
<dbReference type="FunFam" id="2.130.10.10:FF:001708">
    <property type="entry name" value="WD repeat-containing protein 35"/>
    <property type="match status" value="1"/>
</dbReference>
<name>A0A0B6YTP2_9EUPU</name>
<proteinExistence type="predicted"/>
<feature type="repeat" description="WD" evidence="8">
    <location>
        <begin position="68"/>
        <end position="99"/>
    </location>
</feature>
<dbReference type="PROSITE" id="PS50082">
    <property type="entry name" value="WD_REPEATS_2"/>
    <property type="match status" value="1"/>
</dbReference>
<dbReference type="GO" id="GO:1905515">
    <property type="term" value="P:non-motile cilium assembly"/>
    <property type="evidence" value="ECO:0007669"/>
    <property type="project" value="TreeGrafter"/>
</dbReference>
<dbReference type="InterPro" id="IPR001680">
    <property type="entry name" value="WD40_rpt"/>
</dbReference>
<evidence type="ECO:0000256" key="8">
    <source>
        <dbReference type="PROSITE-ProRule" id="PRU00221"/>
    </source>
</evidence>
<evidence type="ECO:0000256" key="6">
    <source>
        <dbReference type="ARBA" id="ARBA00023069"/>
    </source>
</evidence>
<evidence type="ECO:0000256" key="1">
    <source>
        <dbReference type="ARBA" id="ARBA00004138"/>
    </source>
</evidence>
<feature type="non-terminal residue" evidence="10">
    <location>
        <position position="248"/>
    </location>
</feature>
<dbReference type="PANTHER" id="PTHR12764">
    <property type="entry name" value="WD REPEAT DOMAIN-RELATED"/>
    <property type="match status" value="1"/>
</dbReference>
<evidence type="ECO:0000256" key="5">
    <source>
        <dbReference type="ARBA" id="ARBA00022737"/>
    </source>
</evidence>
<evidence type="ECO:0000256" key="2">
    <source>
        <dbReference type="ARBA" id="ARBA00004496"/>
    </source>
</evidence>
<dbReference type="SUPFAM" id="SSF50978">
    <property type="entry name" value="WD40 repeat-like"/>
    <property type="match status" value="1"/>
</dbReference>
<reference evidence="10" key="1">
    <citation type="submission" date="2014-12" db="EMBL/GenBank/DDBJ databases">
        <title>Insight into the proteome of Arion vulgaris.</title>
        <authorList>
            <person name="Aradska J."/>
            <person name="Bulat T."/>
            <person name="Smidak R."/>
            <person name="Sarate P."/>
            <person name="Gangsoo J."/>
            <person name="Sialana F."/>
            <person name="Bilban M."/>
            <person name="Lubec G."/>
        </authorList>
    </citation>
    <scope>NUCLEOTIDE SEQUENCE</scope>
    <source>
        <tissue evidence="10">Skin</tissue>
    </source>
</reference>
<evidence type="ECO:0000256" key="7">
    <source>
        <dbReference type="ARBA" id="ARBA00023273"/>
    </source>
</evidence>
<dbReference type="EMBL" id="HACG01012296">
    <property type="protein sequence ID" value="CEK59161.1"/>
    <property type="molecule type" value="Transcribed_RNA"/>
</dbReference>
<dbReference type="InterPro" id="IPR056159">
    <property type="entry name" value="Beta-prop_IFT121_TULP_N"/>
</dbReference>
<keyword evidence="7" id="KW-0966">Cell projection</keyword>
<dbReference type="GO" id="GO:0061512">
    <property type="term" value="P:protein localization to cilium"/>
    <property type="evidence" value="ECO:0007669"/>
    <property type="project" value="TreeGrafter"/>
</dbReference>
<evidence type="ECO:0000256" key="3">
    <source>
        <dbReference type="ARBA" id="ARBA00022490"/>
    </source>
</evidence>
<dbReference type="AlphaFoldDB" id="A0A0B6YTP2"/>
<dbReference type="GO" id="GO:0030991">
    <property type="term" value="C:intraciliary transport particle A"/>
    <property type="evidence" value="ECO:0007669"/>
    <property type="project" value="TreeGrafter"/>
</dbReference>
<evidence type="ECO:0000256" key="4">
    <source>
        <dbReference type="ARBA" id="ARBA00022574"/>
    </source>
</evidence>
<organism evidence="10">
    <name type="scientific">Arion vulgaris</name>
    <dbReference type="NCBI Taxonomy" id="1028688"/>
    <lineage>
        <taxon>Eukaryota</taxon>
        <taxon>Metazoa</taxon>
        <taxon>Spiralia</taxon>
        <taxon>Lophotrochozoa</taxon>
        <taxon>Mollusca</taxon>
        <taxon>Gastropoda</taxon>
        <taxon>Heterobranchia</taxon>
        <taxon>Euthyneura</taxon>
        <taxon>Panpulmonata</taxon>
        <taxon>Eupulmonata</taxon>
        <taxon>Stylommatophora</taxon>
        <taxon>Helicina</taxon>
        <taxon>Arionoidea</taxon>
        <taxon>Arionidae</taxon>
        <taxon>Arion</taxon>
    </lineage>
</organism>
<keyword evidence="4 8" id="KW-0853">WD repeat</keyword>
<keyword evidence="5" id="KW-0677">Repeat</keyword>
<evidence type="ECO:0000259" key="9">
    <source>
        <dbReference type="Pfam" id="PF24797"/>
    </source>
</evidence>
<comment type="subcellular location">
    <subcellularLocation>
        <location evidence="1">Cell projection</location>
        <location evidence="1">Cilium</location>
    </subcellularLocation>
    <subcellularLocation>
        <location evidence="2">Cytoplasm</location>
    </subcellularLocation>
</comment>
<sequence>MFVYLSKKIAIPNNIRLECVSWNRQHGYIACGGDDGLLKVVKLDTLTGKDAQVKGLAAPSNLSMNQSLDGHNGVVQVVSWNEQHQKLTSSDQNGLIIVWMLYKGAWYEEMINNRNKSVVKGMKWTSDGQKICIVYEDGAVIVGSLDGNRIWGKELKGLLLSAVEWSPDGKKILFGIANGEVHVFDNVGNFISKMKVYCLTSVTGVLHIAGLEWYNGLFGHVEPNCPTLALCFDNGRCQIMKNENDEDP</sequence>
<dbReference type="InterPro" id="IPR036322">
    <property type="entry name" value="WD40_repeat_dom_sf"/>
</dbReference>
<dbReference type="PANTHER" id="PTHR12764:SF5">
    <property type="entry name" value="LD29485P"/>
    <property type="match status" value="1"/>
</dbReference>
<dbReference type="GO" id="GO:0097730">
    <property type="term" value="C:non-motile cilium"/>
    <property type="evidence" value="ECO:0007669"/>
    <property type="project" value="TreeGrafter"/>
</dbReference>
<keyword evidence="6" id="KW-0969">Cilium</keyword>
<feature type="domain" description="IFT121/TULP4 N-terminal" evidence="9">
    <location>
        <begin position="1"/>
        <end position="248"/>
    </location>
</feature>
<dbReference type="InterPro" id="IPR015943">
    <property type="entry name" value="WD40/YVTN_repeat-like_dom_sf"/>
</dbReference>
<dbReference type="GO" id="GO:0005737">
    <property type="term" value="C:cytoplasm"/>
    <property type="evidence" value="ECO:0007669"/>
    <property type="project" value="UniProtKB-SubCell"/>
</dbReference>
<gene>
    <name evidence="10" type="primary">ORF35344</name>
</gene>
<protein>
    <recommendedName>
        <fullName evidence="9">IFT121/TULP4 N-terminal domain-containing protein</fullName>
    </recommendedName>
</protein>
<dbReference type="Gene3D" id="2.130.10.10">
    <property type="entry name" value="YVTN repeat-like/Quinoprotein amine dehydrogenase"/>
    <property type="match status" value="1"/>
</dbReference>
<dbReference type="Pfam" id="PF24797">
    <property type="entry name" value="Beta-prop_WDR35_TULP_N"/>
    <property type="match status" value="1"/>
</dbReference>
<dbReference type="SMART" id="SM00320">
    <property type="entry name" value="WD40"/>
    <property type="match status" value="4"/>
</dbReference>
<keyword evidence="3" id="KW-0963">Cytoplasm</keyword>
<accession>A0A0B6YTP2</accession>